<dbReference type="AlphaFoldDB" id="A0AAN7YJF7"/>
<proteinExistence type="predicted"/>
<sequence length="1114" mass="124995">MATSAPIKSRLAQLNIPPPPLPEFYLPKNGGDNESTSADGDRVRTKTKLRFKHGFTTIDETEPAKSLVKVPTPSEDAIDERMTRVQYPNQMRYGPLITMPAPPGGAGGVPPLAIYHICRLCLRPRSARYHREHPIPINGMPPPPGICRRCRVITVESESVEEVTTTKARKIEQIGESNETRIGLGCLVRDEDYVSNQGFEDLHGRKFMPPFAHLGLRRSTHAMEGEDRETFSYRHVRIRESSMSRSPPRPRTHAESTAQDVIDAVSERDTTSVKVAYKAEAIQPKTRMSSYTGEARRMGVYSGFREVGSGVVVDRTSSTAKRVQNSTQMATPATSVVSVAASVQSTHKSVAQASAVVTHRAEPSLSESTVRKLAREEVERYRQAERKLEAHRNPYAHGRVVPVEKRIERQADDDAPPPWATKQDVDEEVVMMKQPRRQEQSCSKSTSWMPEPRSEPPRPGKDTATKSRQGCDDESMKSKSEAARHSQEPRKKASEWAAEEIVVECVRQPATRTTASDYKPNRGKTAGTRTTEYTSPHDEPRNDRVCKLVDSALGTNTTEHRSEHSERRKWDNMAESVEPTPKQRFNADHFADGCQPRREEYVRREIWLSPVEEGVVRREVWLPDGADYDVIEVVKDDYAPPIRRGNQSMNGRAKTGMPAETPEQPGQVESKASNVADTESPRTRATFPEKAAPDQQRCEQKEVPARWDERDILDIKYRKRETHEEETKRGPASLSSRFKQASVEDAEDSISDKQNGEATPKPRPRAYNLRMATVEKLAQAHKRRVQEDDEKTMHPNAFSNETQAEHNPGLRSESTKTEREPSRQTKPKTTPSQTSHKPKPPEQEYIYTKRTVEPVRSRIRHDGSRDIEGSRYMRTEEIWRQSNGARLGSRTSHNNKIETPSTKAQAKGAEGSVTSSRVRFASKIEISPTPPESEASSSEFRIIGSKAGSKKKLRDGESAEDLIAEFESRGRSRTRGSASPGSRASKEDRDTTYYYERKETSPAVDGAWEEGGQCMHWNEESSIKSQSKQSQTPYSESPSREKFMQVEEEKEDEWASYRYGTPRRESTGAVVDGTGSGHGGGGDGGVGEDRRFGHAHGRSPETLSVPEGHVHHGW</sequence>
<feature type="compositionally biased region" description="Basic and acidic residues" evidence="1">
    <location>
        <begin position="984"/>
        <end position="1000"/>
    </location>
</feature>
<feature type="compositionally biased region" description="Gly residues" evidence="1">
    <location>
        <begin position="1074"/>
        <end position="1085"/>
    </location>
</feature>
<feature type="region of interest" description="Disordered" evidence="1">
    <location>
        <begin position="640"/>
        <end position="1114"/>
    </location>
</feature>
<feature type="compositionally biased region" description="Basic and acidic residues" evidence="1">
    <location>
        <begin position="402"/>
        <end position="412"/>
    </location>
</feature>
<dbReference type="Proteomes" id="UP001310890">
    <property type="component" value="Unassembled WGS sequence"/>
</dbReference>
<feature type="compositionally biased region" description="Basic and acidic residues" evidence="1">
    <location>
        <begin position="1038"/>
        <end position="1047"/>
    </location>
</feature>
<feature type="compositionally biased region" description="Polar residues" evidence="1">
    <location>
        <begin position="880"/>
        <end position="904"/>
    </location>
</feature>
<feature type="region of interest" description="Disordered" evidence="1">
    <location>
        <begin position="1"/>
        <end position="44"/>
    </location>
</feature>
<dbReference type="EMBL" id="JAVRRL010000004">
    <property type="protein sequence ID" value="KAK5117690.1"/>
    <property type="molecule type" value="Genomic_DNA"/>
</dbReference>
<feature type="compositionally biased region" description="Basic and acidic residues" evidence="1">
    <location>
        <begin position="813"/>
        <end position="823"/>
    </location>
</feature>
<organism evidence="2 3">
    <name type="scientific">Meristemomyces frigidus</name>
    <dbReference type="NCBI Taxonomy" id="1508187"/>
    <lineage>
        <taxon>Eukaryota</taxon>
        <taxon>Fungi</taxon>
        <taxon>Dikarya</taxon>
        <taxon>Ascomycota</taxon>
        <taxon>Pezizomycotina</taxon>
        <taxon>Dothideomycetes</taxon>
        <taxon>Dothideomycetidae</taxon>
        <taxon>Mycosphaerellales</taxon>
        <taxon>Teratosphaeriaceae</taxon>
        <taxon>Meristemomyces</taxon>
    </lineage>
</organism>
<comment type="caution">
    <text evidence="2">The sequence shown here is derived from an EMBL/GenBank/DDBJ whole genome shotgun (WGS) entry which is preliminary data.</text>
</comment>
<name>A0AAN7YJF7_9PEZI</name>
<feature type="compositionally biased region" description="Basic and acidic residues" evidence="1">
    <location>
        <begin position="558"/>
        <end position="572"/>
    </location>
</feature>
<feature type="compositionally biased region" description="Basic and acidic residues" evidence="1">
    <location>
        <begin position="850"/>
        <end position="879"/>
    </location>
</feature>
<feature type="region of interest" description="Disordered" evidence="1">
    <location>
        <begin position="509"/>
        <end position="591"/>
    </location>
</feature>
<accession>A0AAN7YJF7</accession>
<feature type="compositionally biased region" description="Basic and acidic residues" evidence="1">
    <location>
        <begin position="535"/>
        <end position="547"/>
    </location>
</feature>
<feature type="compositionally biased region" description="Basic and acidic residues" evidence="1">
    <location>
        <begin position="696"/>
        <end position="729"/>
    </location>
</feature>
<feature type="compositionally biased region" description="Basic and acidic residues" evidence="1">
    <location>
        <begin position="452"/>
        <end position="494"/>
    </location>
</feature>
<feature type="region of interest" description="Disordered" evidence="1">
    <location>
        <begin position="389"/>
        <end position="496"/>
    </location>
</feature>
<feature type="compositionally biased region" description="Low complexity" evidence="1">
    <location>
        <begin position="923"/>
        <end position="939"/>
    </location>
</feature>
<evidence type="ECO:0000256" key="1">
    <source>
        <dbReference type="SAM" id="MobiDB-lite"/>
    </source>
</evidence>
<reference evidence="2" key="1">
    <citation type="submission" date="2023-08" db="EMBL/GenBank/DDBJ databases">
        <title>Black Yeasts Isolated from many extreme environments.</title>
        <authorList>
            <person name="Coleine C."/>
            <person name="Stajich J.E."/>
            <person name="Selbmann L."/>
        </authorList>
    </citation>
    <scope>NUCLEOTIDE SEQUENCE</scope>
    <source>
        <strain evidence="2">CCFEE 5401</strain>
    </source>
</reference>
<gene>
    <name evidence="2" type="ORF">LTR62_005113</name>
</gene>
<protein>
    <submittedName>
        <fullName evidence="2">Uncharacterized protein</fullName>
    </submittedName>
</protein>
<evidence type="ECO:0000313" key="2">
    <source>
        <dbReference type="EMBL" id="KAK5117690.1"/>
    </source>
</evidence>
<evidence type="ECO:0000313" key="3">
    <source>
        <dbReference type="Proteomes" id="UP001310890"/>
    </source>
</evidence>